<dbReference type="Gene3D" id="1.20.1260.10">
    <property type="match status" value="1"/>
</dbReference>
<dbReference type="EMBL" id="JAGEOJ010000002">
    <property type="protein sequence ID" value="MBO2446703.1"/>
    <property type="molecule type" value="Genomic_DNA"/>
</dbReference>
<evidence type="ECO:0000256" key="1">
    <source>
        <dbReference type="SAM" id="MobiDB-lite"/>
    </source>
</evidence>
<proteinExistence type="predicted"/>
<gene>
    <name evidence="3" type="ORF">J4573_06350</name>
</gene>
<dbReference type="Proteomes" id="UP000669179">
    <property type="component" value="Unassembled WGS sequence"/>
</dbReference>
<evidence type="ECO:0000313" key="3">
    <source>
        <dbReference type="EMBL" id="MBO2446703.1"/>
    </source>
</evidence>
<reference evidence="3" key="1">
    <citation type="submission" date="2021-03" db="EMBL/GenBank/DDBJ databases">
        <authorList>
            <person name="Kanchanasin P."/>
            <person name="Saeng-In P."/>
            <person name="Phongsopitanun W."/>
            <person name="Yuki M."/>
            <person name="Kudo T."/>
            <person name="Ohkuma M."/>
            <person name="Tanasupawat S."/>
        </authorList>
    </citation>
    <scope>NUCLEOTIDE SEQUENCE</scope>
    <source>
        <strain evidence="3">GKU 128</strain>
    </source>
</reference>
<feature type="region of interest" description="Disordered" evidence="1">
    <location>
        <begin position="135"/>
        <end position="156"/>
    </location>
</feature>
<organism evidence="3 4">
    <name type="scientific">Actinomadura barringtoniae</name>
    <dbReference type="NCBI Taxonomy" id="1427535"/>
    <lineage>
        <taxon>Bacteria</taxon>
        <taxon>Bacillati</taxon>
        <taxon>Actinomycetota</taxon>
        <taxon>Actinomycetes</taxon>
        <taxon>Streptosporangiales</taxon>
        <taxon>Thermomonosporaceae</taxon>
        <taxon>Actinomadura</taxon>
    </lineage>
</organism>
<dbReference type="Pfam" id="PF14530">
    <property type="entry name" value="DUF4439"/>
    <property type="match status" value="1"/>
</dbReference>
<dbReference type="SUPFAM" id="SSF47240">
    <property type="entry name" value="Ferritin-like"/>
    <property type="match status" value="1"/>
</dbReference>
<keyword evidence="4" id="KW-1185">Reference proteome</keyword>
<dbReference type="AlphaFoldDB" id="A0A939PB01"/>
<feature type="compositionally biased region" description="Low complexity" evidence="1">
    <location>
        <begin position="135"/>
        <end position="150"/>
    </location>
</feature>
<name>A0A939PB01_9ACTN</name>
<comment type="caution">
    <text evidence="3">The sequence shown here is derived from an EMBL/GenBank/DDBJ whole genome shotgun (WGS) entry which is preliminary data.</text>
</comment>
<protein>
    <submittedName>
        <fullName evidence="3">Ferritin-like domain-containing protein</fullName>
    </submittedName>
</protein>
<sequence length="156" mass="16152">MSTATLNSLQSALATEHAAIYGYGVLGARLTGSAQELATVYWDGHRARRDSLTTFLTEARQHPVAAAAAYKLPVKVTSSRSAAELAAKLEDDLVSSYVGLAAATDPRLREMGAYSAQEAMGRAVRWRAGAGLATAPASAFPGLPPAALAPKPTPGD</sequence>
<accession>A0A939PB01</accession>
<dbReference type="InterPro" id="IPR012347">
    <property type="entry name" value="Ferritin-like"/>
</dbReference>
<evidence type="ECO:0000259" key="2">
    <source>
        <dbReference type="Pfam" id="PF14530"/>
    </source>
</evidence>
<evidence type="ECO:0000313" key="4">
    <source>
        <dbReference type="Proteomes" id="UP000669179"/>
    </source>
</evidence>
<dbReference type="InterPro" id="IPR029447">
    <property type="entry name" value="DUF4439"/>
</dbReference>
<feature type="domain" description="DUF4439" evidence="2">
    <location>
        <begin position="9"/>
        <end position="144"/>
    </location>
</feature>
<dbReference type="CDD" id="cd00657">
    <property type="entry name" value="Ferritin_like"/>
    <property type="match status" value="1"/>
</dbReference>
<dbReference type="InterPro" id="IPR009078">
    <property type="entry name" value="Ferritin-like_SF"/>
</dbReference>